<dbReference type="InterPro" id="IPR043128">
    <property type="entry name" value="Rev_trsase/Diguanyl_cyclase"/>
</dbReference>
<feature type="domain" description="GGDEF" evidence="4">
    <location>
        <begin position="158"/>
        <end position="288"/>
    </location>
</feature>
<evidence type="ECO:0000313" key="5">
    <source>
        <dbReference type="EMBL" id="BDG03667.1"/>
    </source>
</evidence>
<evidence type="ECO:0000256" key="2">
    <source>
        <dbReference type="ARBA" id="ARBA00034247"/>
    </source>
</evidence>
<dbReference type="PROSITE" id="PS50006">
    <property type="entry name" value="FHA_DOMAIN"/>
    <property type="match status" value="1"/>
</dbReference>
<dbReference type="Pfam" id="PF00990">
    <property type="entry name" value="GGDEF"/>
    <property type="match status" value="1"/>
</dbReference>
<dbReference type="Gene3D" id="3.30.70.270">
    <property type="match status" value="1"/>
</dbReference>
<dbReference type="RefSeq" id="WP_248361865.1">
    <property type="nucleotide sequence ID" value="NZ_AP025591.1"/>
</dbReference>
<dbReference type="EC" id="2.7.7.65" evidence="1"/>
<dbReference type="PANTHER" id="PTHR45138">
    <property type="entry name" value="REGULATORY COMPONENTS OF SENSORY TRANSDUCTION SYSTEM"/>
    <property type="match status" value="1"/>
</dbReference>
<evidence type="ECO:0000256" key="1">
    <source>
        <dbReference type="ARBA" id="ARBA00012528"/>
    </source>
</evidence>
<dbReference type="InterPro" id="IPR008984">
    <property type="entry name" value="SMAD_FHA_dom_sf"/>
</dbReference>
<dbReference type="SUPFAM" id="SSF49879">
    <property type="entry name" value="SMAD/FHA domain"/>
    <property type="match status" value="1"/>
</dbReference>
<protein>
    <recommendedName>
        <fullName evidence="1">diguanylate cyclase</fullName>
        <ecNumber evidence="1">2.7.7.65</ecNumber>
    </recommendedName>
</protein>
<dbReference type="Pfam" id="PF00498">
    <property type="entry name" value="FHA"/>
    <property type="match status" value="1"/>
</dbReference>
<dbReference type="CDD" id="cd01949">
    <property type="entry name" value="GGDEF"/>
    <property type="match status" value="1"/>
</dbReference>
<evidence type="ECO:0000313" key="6">
    <source>
        <dbReference type="Proteomes" id="UP001162891"/>
    </source>
</evidence>
<dbReference type="CDD" id="cd00060">
    <property type="entry name" value="FHA"/>
    <property type="match status" value="1"/>
</dbReference>
<dbReference type="PANTHER" id="PTHR45138:SF9">
    <property type="entry name" value="DIGUANYLATE CYCLASE DGCM-RELATED"/>
    <property type="match status" value="1"/>
</dbReference>
<keyword evidence="6" id="KW-1185">Reference proteome</keyword>
<gene>
    <name evidence="5" type="ORF">AMOR_26630</name>
</gene>
<reference evidence="6" key="1">
    <citation type="journal article" date="2022" name="Int. J. Syst. Evol. Microbiol.">
        <title>Anaeromyxobacter oryzae sp. nov., Anaeromyxobacter diazotrophicus sp. nov. and Anaeromyxobacter paludicola sp. nov., isolated from paddy soils.</title>
        <authorList>
            <person name="Itoh H."/>
            <person name="Xu Z."/>
            <person name="Mise K."/>
            <person name="Masuda Y."/>
            <person name="Ushijima N."/>
            <person name="Hayakawa C."/>
            <person name="Shiratori Y."/>
            <person name="Senoo K."/>
        </authorList>
    </citation>
    <scope>NUCLEOTIDE SEQUENCE [LARGE SCALE GENOMIC DNA]</scope>
    <source>
        <strain evidence="6">Red232</strain>
    </source>
</reference>
<sequence>MREDPTRVRAPGEPRPAAGAFCLVLVAGPAAGLRVPLDGEVVLGRDARCEVPLDADDVSRWHARIVPDGAGHRVVDLGSTNGTLVNGREIESAPLAPGDRIQLGSCLARYLRAGDDEERELASLAAVARRDALTGLANRRAFDEALAREVARARRAGTPLAAAILDVDHFKRVNDGHGHATGDRVLAEVAARARAVLRAGDLLARIGGEELAALLPGADLAGAAELAERIRRAVAGAPITAGPAALQVTASLGCAVLAPDDADGGALLARADARLYEAKRAGRDRVVA</sequence>
<dbReference type="NCBIfam" id="TIGR00254">
    <property type="entry name" value="GGDEF"/>
    <property type="match status" value="1"/>
</dbReference>
<feature type="domain" description="FHA" evidence="3">
    <location>
        <begin position="41"/>
        <end position="90"/>
    </location>
</feature>
<evidence type="ECO:0000259" key="4">
    <source>
        <dbReference type="PROSITE" id="PS50887"/>
    </source>
</evidence>
<comment type="catalytic activity">
    <reaction evidence="2">
        <text>2 GTP = 3',3'-c-di-GMP + 2 diphosphate</text>
        <dbReference type="Rhea" id="RHEA:24898"/>
        <dbReference type="ChEBI" id="CHEBI:33019"/>
        <dbReference type="ChEBI" id="CHEBI:37565"/>
        <dbReference type="ChEBI" id="CHEBI:58805"/>
        <dbReference type="EC" id="2.7.7.65"/>
    </reaction>
</comment>
<dbReference type="InterPro" id="IPR050469">
    <property type="entry name" value="Diguanylate_Cyclase"/>
</dbReference>
<dbReference type="EMBL" id="AP025591">
    <property type="protein sequence ID" value="BDG03667.1"/>
    <property type="molecule type" value="Genomic_DNA"/>
</dbReference>
<name>A0ABN6MUY7_9BACT</name>
<dbReference type="SMART" id="SM00267">
    <property type="entry name" value="GGDEF"/>
    <property type="match status" value="1"/>
</dbReference>
<dbReference type="PROSITE" id="PS50887">
    <property type="entry name" value="GGDEF"/>
    <property type="match status" value="1"/>
</dbReference>
<dbReference type="SMART" id="SM00240">
    <property type="entry name" value="FHA"/>
    <property type="match status" value="1"/>
</dbReference>
<organism evidence="5 6">
    <name type="scientific">Anaeromyxobacter oryzae</name>
    <dbReference type="NCBI Taxonomy" id="2918170"/>
    <lineage>
        <taxon>Bacteria</taxon>
        <taxon>Pseudomonadati</taxon>
        <taxon>Myxococcota</taxon>
        <taxon>Myxococcia</taxon>
        <taxon>Myxococcales</taxon>
        <taxon>Cystobacterineae</taxon>
        <taxon>Anaeromyxobacteraceae</taxon>
        <taxon>Anaeromyxobacter</taxon>
    </lineage>
</organism>
<dbReference type="SUPFAM" id="SSF55073">
    <property type="entry name" value="Nucleotide cyclase"/>
    <property type="match status" value="1"/>
</dbReference>
<proteinExistence type="predicted"/>
<dbReference type="InterPro" id="IPR000160">
    <property type="entry name" value="GGDEF_dom"/>
</dbReference>
<dbReference type="InterPro" id="IPR000253">
    <property type="entry name" value="FHA_dom"/>
</dbReference>
<evidence type="ECO:0000259" key="3">
    <source>
        <dbReference type="PROSITE" id="PS50006"/>
    </source>
</evidence>
<dbReference type="Gene3D" id="2.60.200.20">
    <property type="match status" value="1"/>
</dbReference>
<dbReference type="Proteomes" id="UP001162891">
    <property type="component" value="Chromosome"/>
</dbReference>
<accession>A0ABN6MUY7</accession>
<dbReference type="InterPro" id="IPR029787">
    <property type="entry name" value="Nucleotide_cyclase"/>
</dbReference>